<feature type="region of interest" description="Disordered" evidence="1">
    <location>
        <begin position="285"/>
        <end position="348"/>
    </location>
</feature>
<dbReference type="InterPro" id="IPR049172">
    <property type="entry name" value="DUF6857_pln"/>
</dbReference>
<dbReference type="Proteomes" id="UP000243975">
    <property type="component" value="Unassembled WGS sequence"/>
</dbReference>
<sequence length="701" mass="76329">MAAPVPGVLLKLLQHMNTDVKVGGEHRSSLLQVVSIVPSLAGGELFENQGFYLKVSDSSHATYVSLPDQHIDLILSDKIQLGQFIHVDRLEPASPVPILQGVRPVPGRHPCVGTPEDIVATHSLGFLNNNCSSASGSMLFNKTKSPSKRVMKRLNGRQKDKELDSKKTRPVLGRSKSQLPKLALDAIVTNRSLKTKSFNSQPILLSPTSYYSLPNSFEKFSNGIKKQSSINRMEKTINKLSFGEKTSPARGASPSVNKSGMGNSIKSFVQSIDFGHKALRKSWEGGTDVRTPRIDITKKNSKPEAWSTSTSRKSTSERMPSKEESNKATSFVNKSSSKEESKVHTPQTRVTTTIPDLVVHSSKQKSSAGALHPGNMIKVSLSNRRLTDTSGSWSSLPLSIGKLGKEVLKHRDAAQIAAVEAIQEASACETILQCISTYAELCSFANEDNPQPAVEQFLAMHAGLNNAHQIAESLSKIVALGSSSDCEDNPSETHLKATSDKRKQASHWVHAAITTNLSSFSVYSKQAPPSSPVILLGNQPTLVLESTTKTASPKTQVKPRQSKILNSTTPRPTIDQKARAPPPLKWEKGAGLNETVELGQMLKLESQDWFLGFVERFLDADVTISDNGRIAGMLSQLKSVNDWLDKIESSKDEGETCHISPETMNRIRKKIYDHLLTHVESAAAALGANSEPSQTGSNARR</sequence>
<evidence type="ECO:0000313" key="5">
    <source>
        <dbReference type="Proteomes" id="UP000243975"/>
    </source>
</evidence>
<feature type="compositionally biased region" description="Polar residues" evidence="1">
    <location>
        <begin position="547"/>
        <end position="571"/>
    </location>
</feature>
<keyword evidence="5" id="KW-1185">Reference proteome</keyword>
<evidence type="ECO:0000259" key="3">
    <source>
        <dbReference type="Pfam" id="PF21647"/>
    </source>
</evidence>
<dbReference type="OrthoDB" id="1908057at2759"/>
<evidence type="ECO:0000259" key="2">
    <source>
        <dbReference type="Pfam" id="PF06075"/>
    </source>
</evidence>
<dbReference type="PANTHER" id="PTHR31928">
    <property type="entry name" value="EXPRESSED PROTEIN"/>
    <property type="match status" value="1"/>
</dbReference>
<dbReference type="OMA" id="DSCHATY"/>
<dbReference type="InterPro" id="IPR048297">
    <property type="entry name" value="DUF936_dom_pln"/>
</dbReference>
<feature type="compositionally biased region" description="Basic and acidic residues" evidence="1">
    <location>
        <begin position="314"/>
        <end position="326"/>
    </location>
</feature>
<comment type="caution">
    <text evidence="4">The sequence shown here is derived from an EMBL/GenBank/DDBJ whole genome shotgun (WGS) entry which is preliminary data.</text>
</comment>
<feature type="domain" description="DUF936" evidence="2">
    <location>
        <begin position="6"/>
        <end position="120"/>
    </location>
</feature>
<organism evidence="4 5">
    <name type="scientific">Cynara cardunculus var. scolymus</name>
    <name type="common">Globe artichoke</name>
    <name type="synonym">Cynara scolymus</name>
    <dbReference type="NCBI Taxonomy" id="59895"/>
    <lineage>
        <taxon>Eukaryota</taxon>
        <taxon>Viridiplantae</taxon>
        <taxon>Streptophyta</taxon>
        <taxon>Embryophyta</taxon>
        <taxon>Tracheophyta</taxon>
        <taxon>Spermatophyta</taxon>
        <taxon>Magnoliopsida</taxon>
        <taxon>eudicotyledons</taxon>
        <taxon>Gunneridae</taxon>
        <taxon>Pentapetalae</taxon>
        <taxon>asterids</taxon>
        <taxon>campanulids</taxon>
        <taxon>Asterales</taxon>
        <taxon>Asteraceae</taxon>
        <taxon>Carduoideae</taxon>
        <taxon>Cardueae</taxon>
        <taxon>Carduinae</taxon>
        <taxon>Cynara</taxon>
    </lineage>
</organism>
<dbReference type="EMBL" id="LEKV01006386">
    <property type="protein sequence ID" value="KVH84371.1"/>
    <property type="molecule type" value="Genomic_DNA"/>
</dbReference>
<proteinExistence type="predicted"/>
<gene>
    <name evidence="4" type="ORF">Ccrd_025461</name>
</gene>
<evidence type="ECO:0008006" key="6">
    <source>
        <dbReference type="Google" id="ProtNLM"/>
    </source>
</evidence>
<dbReference type="AlphaFoldDB" id="A0A118JPX7"/>
<feature type="domain" description="DUF6857" evidence="3">
    <location>
        <begin position="381"/>
        <end position="686"/>
    </location>
</feature>
<dbReference type="Pfam" id="PF21647">
    <property type="entry name" value="DUF6857"/>
    <property type="match status" value="1"/>
</dbReference>
<dbReference type="STRING" id="59895.A0A118JPX7"/>
<dbReference type="Pfam" id="PF06075">
    <property type="entry name" value="DUF936"/>
    <property type="match status" value="1"/>
</dbReference>
<evidence type="ECO:0000313" key="4">
    <source>
        <dbReference type="EMBL" id="KVH84371.1"/>
    </source>
</evidence>
<protein>
    <recommendedName>
        <fullName evidence="6">DUF936 domain-containing protein</fullName>
    </recommendedName>
</protein>
<dbReference type="PANTHER" id="PTHR31928:SF18">
    <property type="entry name" value="DUF936 FAMILY PROTEIN"/>
    <property type="match status" value="1"/>
</dbReference>
<dbReference type="InterPro" id="IPR010341">
    <property type="entry name" value="DUF936_pln"/>
</dbReference>
<name>A0A118JPX7_CYNCS</name>
<feature type="compositionally biased region" description="Basic and acidic residues" evidence="1">
    <location>
        <begin position="290"/>
        <end position="302"/>
    </location>
</feature>
<accession>A0A118JPX7</accession>
<dbReference type="Gramene" id="KVH84371">
    <property type="protein sequence ID" value="KVH84371"/>
    <property type="gene ID" value="Ccrd_025461"/>
</dbReference>
<reference evidence="4 5" key="1">
    <citation type="journal article" date="2016" name="Sci. Rep.">
        <title>The genome sequence of the outbreeding globe artichoke constructed de novo incorporating a phase-aware low-pass sequencing strategy of F1 progeny.</title>
        <authorList>
            <person name="Scaglione D."/>
            <person name="Reyes-Chin-Wo S."/>
            <person name="Acquadro A."/>
            <person name="Froenicke L."/>
            <person name="Portis E."/>
            <person name="Beitel C."/>
            <person name="Tirone M."/>
            <person name="Mauro R."/>
            <person name="Lo Monaco A."/>
            <person name="Mauromicale G."/>
            <person name="Faccioli P."/>
            <person name="Cattivelli L."/>
            <person name="Rieseberg L."/>
            <person name="Michelmore R."/>
            <person name="Lanteri S."/>
        </authorList>
    </citation>
    <scope>NUCLEOTIDE SEQUENCE [LARGE SCALE GENOMIC DNA]</scope>
    <source>
        <strain evidence="4">2C</strain>
    </source>
</reference>
<evidence type="ECO:0000256" key="1">
    <source>
        <dbReference type="SAM" id="MobiDB-lite"/>
    </source>
</evidence>
<feature type="region of interest" description="Disordered" evidence="1">
    <location>
        <begin position="547"/>
        <end position="587"/>
    </location>
</feature>